<evidence type="ECO:0000256" key="2">
    <source>
        <dbReference type="ARBA" id="ARBA00023004"/>
    </source>
</evidence>
<dbReference type="EMBL" id="SULG01000007">
    <property type="protein sequence ID" value="TLD43152.1"/>
    <property type="molecule type" value="Genomic_DNA"/>
</dbReference>
<protein>
    <submittedName>
        <fullName evidence="5">Radical SAM domain protein</fullName>
    </submittedName>
</protein>
<evidence type="ECO:0000256" key="3">
    <source>
        <dbReference type="ARBA" id="ARBA00023014"/>
    </source>
</evidence>
<dbReference type="GO" id="GO:0003824">
    <property type="term" value="F:catalytic activity"/>
    <property type="evidence" value="ECO:0007669"/>
    <property type="project" value="InterPro"/>
</dbReference>
<dbReference type="SUPFAM" id="SSF102114">
    <property type="entry name" value="Radical SAM enzymes"/>
    <property type="match status" value="1"/>
</dbReference>
<reference evidence="5 6" key="1">
    <citation type="submission" date="2019-04" db="EMBL/GenBank/DDBJ databases">
        <title>Genome of a novel bacterium Candidatus Jettenia ecosi reconstructed from metagenome of an anammox bioreactor.</title>
        <authorList>
            <person name="Mardanov A.V."/>
            <person name="Beletsky A.V."/>
            <person name="Ravin N.V."/>
            <person name="Botchkova E.A."/>
            <person name="Litti Y.V."/>
            <person name="Nozhevnikova A.N."/>
        </authorList>
    </citation>
    <scope>NUCLEOTIDE SEQUENCE [LARGE SCALE GENOMIC DNA]</scope>
    <source>
        <strain evidence="5">J2</strain>
    </source>
</reference>
<name>A0A533QEW1_9BACT</name>
<feature type="domain" description="Radical SAM core" evidence="4">
    <location>
        <begin position="26"/>
        <end position="193"/>
    </location>
</feature>
<organism evidence="5 6">
    <name type="scientific">Candidatus Jettenia ecosi</name>
    <dbReference type="NCBI Taxonomy" id="2494326"/>
    <lineage>
        <taxon>Bacteria</taxon>
        <taxon>Pseudomonadati</taxon>
        <taxon>Planctomycetota</taxon>
        <taxon>Candidatus Brocadiia</taxon>
        <taxon>Candidatus Brocadiales</taxon>
        <taxon>Candidatus Brocadiaceae</taxon>
        <taxon>Candidatus Jettenia</taxon>
    </lineage>
</organism>
<dbReference type="InterPro" id="IPR058240">
    <property type="entry name" value="rSAM_sf"/>
</dbReference>
<dbReference type="SFLD" id="SFLDS00029">
    <property type="entry name" value="Radical_SAM"/>
    <property type="match status" value="1"/>
</dbReference>
<gene>
    <name evidence="5" type="ORF">JETT_0587</name>
</gene>
<evidence type="ECO:0000259" key="4">
    <source>
        <dbReference type="Pfam" id="PF04055"/>
    </source>
</evidence>
<dbReference type="SFLD" id="SFLDG01084">
    <property type="entry name" value="Uncharacterised_Radical_SAM_Su"/>
    <property type="match status" value="1"/>
</dbReference>
<dbReference type="InterPro" id="IPR007197">
    <property type="entry name" value="rSAM"/>
</dbReference>
<comment type="caution">
    <text evidence="5">The sequence shown here is derived from an EMBL/GenBank/DDBJ whole genome shotgun (WGS) entry which is preliminary data.</text>
</comment>
<dbReference type="Gene3D" id="3.80.30.30">
    <property type="match status" value="1"/>
</dbReference>
<evidence type="ECO:0000313" key="5">
    <source>
        <dbReference type="EMBL" id="TLD43152.1"/>
    </source>
</evidence>
<proteinExistence type="predicted"/>
<dbReference type="CDD" id="cd01335">
    <property type="entry name" value="Radical_SAM"/>
    <property type="match status" value="1"/>
</dbReference>
<keyword evidence="1" id="KW-0479">Metal-binding</keyword>
<dbReference type="GO" id="GO:0046872">
    <property type="term" value="F:metal ion binding"/>
    <property type="evidence" value="ECO:0007669"/>
    <property type="project" value="UniProtKB-KW"/>
</dbReference>
<keyword evidence="2" id="KW-0408">Iron</keyword>
<keyword evidence="3" id="KW-0411">Iron-sulfur</keyword>
<evidence type="ECO:0000256" key="1">
    <source>
        <dbReference type="ARBA" id="ARBA00022723"/>
    </source>
</evidence>
<dbReference type="PANTHER" id="PTHR43432:SF6">
    <property type="entry name" value="RADICAL SAM CORE DOMAIN-CONTAINING PROTEIN"/>
    <property type="match status" value="1"/>
</dbReference>
<dbReference type="Proteomes" id="UP000319783">
    <property type="component" value="Unassembled WGS sequence"/>
</dbReference>
<dbReference type="GO" id="GO:0051536">
    <property type="term" value="F:iron-sulfur cluster binding"/>
    <property type="evidence" value="ECO:0007669"/>
    <property type="project" value="UniProtKB-KW"/>
</dbReference>
<evidence type="ECO:0000313" key="6">
    <source>
        <dbReference type="Proteomes" id="UP000319783"/>
    </source>
</evidence>
<dbReference type="PANTHER" id="PTHR43432">
    <property type="entry name" value="SLR0285 PROTEIN"/>
    <property type="match status" value="1"/>
</dbReference>
<sequence length="246" mass="28175">MSLIIQEKTVKSILSKSGIPGIDYCINPYVGCSHGCRYCYATFMKRYTGHTGEWGSFVDVKINAPEILKKQMKRAARGTIIISSVTDAYQPIEAKYKLTRQCLEALLPYQFPINILTKAPLVLRDMDMIKQFKDREVGITITTDNEAIRKIFEPHAPSIDMRIQALKALHDNGIKTYAFIAPILPMNPETLLERIRPYAGSILIDRMNYTSKTLGIYKRTNLVRWLDKDFVNTIIRKLRTDLPSNR</sequence>
<accession>A0A533QEW1</accession>
<dbReference type="AlphaFoldDB" id="A0A533QEW1"/>
<dbReference type="Pfam" id="PF04055">
    <property type="entry name" value="Radical_SAM"/>
    <property type="match status" value="1"/>
</dbReference>
<dbReference type="InterPro" id="IPR040086">
    <property type="entry name" value="MJ0683-like"/>
</dbReference>